<accession>A0ABU7V061</accession>
<keyword evidence="1" id="KW-0547">Nucleotide-binding</keyword>
<dbReference type="RefSeq" id="WP_331703602.1">
    <property type="nucleotide sequence ID" value="NZ_JAZHBO010000001.1"/>
</dbReference>
<dbReference type="Gene3D" id="3.30.200.20">
    <property type="entry name" value="Phosphorylase Kinase, domain 1"/>
    <property type="match status" value="1"/>
</dbReference>
<keyword evidence="5" id="KW-1185">Reference proteome</keyword>
<proteinExistence type="predicted"/>
<evidence type="ECO:0000313" key="5">
    <source>
        <dbReference type="Proteomes" id="UP001356170"/>
    </source>
</evidence>
<keyword evidence="2" id="KW-0067">ATP-binding</keyword>
<dbReference type="EMBL" id="JAZHBO010000001">
    <property type="protein sequence ID" value="MEF2155598.1"/>
    <property type="molecule type" value="Genomic_DNA"/>
</dbReference>
<reference evidence="4 5" key="1">
    <citation type="submission" date="2024-01" db="EMBL/GenBank/DDBJ databases">
        <title>Novel species of the genus Luteimonas isolated from rivers.</title>
        <authorList>
            <person name="Lu H."/>
        </authorList>
    </citation>
    <scope>NUCLEOTIDE SEQUENCE [LARGE SCALE GENOMIC DNA]</scope>
    <source>
        <strain evidence="4 5">FXH3W</strain>
    </source>
</reference>
<evidence type="ECO:0000256" key="1">
    <source>
        <dbReference type="ARBA" id="ARBA00022741"/>
    </source>
</evidence>
<dbReference type="Gene3D" id="3.90.1200.10">
    <property type="match status" value="1"/>
</dbReference>
<comment type="caution">
    <text evidence="4">The sequence shown here is derived from an EMBL/GenBank/DDBJ whole genome shotgun (WGS) entry which is preliminary data.</text>
</comment>
<evidence type="ECO:0000313" key="4">
    <source>
        <dbReference type="EMBL" id="MEF2155598.1"/>
    </source>
</evidence>
<dbReference type="Proteomes" id="UP001356170">
    <property type="component" value="Unassembled WGS sequence"/>
</dbReference>
<organism evidence="4 5">
    <name type="scientific">Aquilutibacter rugosus</name>
    <dbReference type="NCBI Taxonomy" id="3115820"/>
    <lineage>
        <taxon>Bacteria</taxon>
        <taxon>Pseudomonadati</taxon>
        <taxon>Pseudomonadota</taxon>
        <taxon>Gammaproteobacteria</taxon>
        <taxon>Lysobacterales</taxon>
        <taxon>Lysobacteraceae</taxon>
        <taxon>Aquilutibacter</taxon>
    </lineage>
</organism>
<evidence type="ECO:0000256" key="2">
    <source>
        <dbReference type="ARBA" id="ARBA00022840"/>
    </source>
</evidence>
<dbReference type="PANTHER" id="PTHR33540">
    <property type="entry name" value="TRNA THREONYLCARBAMOYLADENOSINE BIOSYNTHESIS PROTEIN TSAE"/>
    <property type="match status" value="1"/>
</dbReference>
<dbReference type="PANTHER" id="PTHR33540:SF1">
    <property type="entry name" value="N-ACETYLMURAMATE_N-ACETYLGLUCOSAMINE KINASE"/>
    <property type="match status" value="1"/>
</dbReference>
<dbReference type="Pfam" id="PF01636">
    <property type="entry name" value="APH"/>
    <property type="match status" value="1"/>
</dbReference>
<dbReference type="InterPro" id="IPR011009">
    <property type="entry name" value="Kinase-like_dom_sf"/>
</dbReference>
<evidence type="ECO:0000259" key="3">
    <source>
        <dbReference type="Pfam" id="PF01636"/>
    </source>
</evidence>
<name>A0ABU7V061_9GAMM</name>
<sequence>MTADSPASTDLRADARNAFARNATGNPELQLERASMDAGFRSYWRADDRGTSIIVMDSPPDKEDVKPWLIIRDQLDNAGVRVPQVRARDIEGGFLLLEDLGTQTMLQAIDSLDVDTWFERAIDQLLKIQAMPVPAGLPSYDEELLSRELRLFDEWYLGRHLGLSPDCGTMESLDLVYRRLMDQILQQPRSVVHRDFMPRNLMPAGDELAVLDFQDAVHGPIAYDPLSLFKDAFISWPEQFSESHWQRYHQRALAAGLPIRADYNEFRKDLDYIGIQRHLKVMGIFARLCHRDGKPKYLTDAPRFVAYLDQAVPKYPELEPLQQVLDRLVKPSLAASV</sequence>
<protein>
    <submittedName>
        <fullName evidence="4">Phosphotransferase</fullName>
    </submittedName>
</protein>
<dbReference type="SUPFAM" id="SSF56112">
    <property type="entry name" value="Protein kinase-like (PK-like)"/>
    <property type="match status" value="1"/>
</dbReference>
<feature type="domain" description="Aminoglycoside phosphotransferase" evidence="3">
    <location>
        <begin position="32"/>
        <end position="253"/>
    </location>
</feature>
<dbReference type="InterPro" id="IPR002575">
    <property type="entry name" value="Aminoglycoside_PTrfase"/>
</dbReference>
<gene>
    <name evidence="4" type="ORF">V3390_05035</name>
</gene>